<dbReference type="EMBL" id="FN649741">
    <property type="protein sequence ID" value="CBN80306.1"/>
    <property type="molecule type" value="Genomic_DNA"/>
</dbReference>
<dbReference type="EMBL" id="FN648730">
    <property type="protein sequence ID" value="CBN80306.1"/>
    <property type="molecule type" value="Genomic_DNA"/>
</dbReference>
<name>D8LP35_ECTSI</name>
<dbReference type="InterPro" id="IPR036097">
    <property type="entry name" value="HisK_dim/P_sf"/>
</dbReference>
<dbReference type="InterPro" id="IPR035965">
    <property type="entry name" value="PAS-like_dom_sf"/>
</dbReference>
<dbReference type="SMART" id="SM00448">
    <property type="entry name" value="REC"/>
    <property type="match status" value="1"/>
</dbReference>
<evidence type="ECO:0000256" key="2">
    <source>
        <dbReference type="ARBA" id="ARBA00012438"/>
    </source>
</evidence>
<dbReference type="SUPFAM" id="SSF55785">
    <property type="entry name" value="PYP-like sensor domain (PAS domain)"/>
    <property type="match status" value="1"/>
</dbReference>
<dbReference type="eggNOG" id="KOG0519">
    <property type="taxonomic scope" value="Eukaryota"/>
</dbReference>
<dbReference type="InterPro" id="IPR004358">
    <property type="entry name" value="Sig_transdc_His_kin-like_C"/>
</dbReference>
<dbReference type="Gene3D" id="3.30.565.10">
    <property type="entry name" value="Histidine kinase-like ATPase, C-terminal domain"/>
    <property type="match status" value="1"/>
</dbReference>
<evidence type="ECO:0000256" key="3">
    <source>
        <dbReference type="ARBA" id="ARBA00022553"/>
    </source>
</evidence>
<dbReference type="CDD" id="cd00082">
    <property type="entry name" value="HisKA"/>
    <property type="match status" value="1"/>
</dbReference>
<dbReference type="InParanoid" id="D8LP35"/>
<dbReference type="NCBIfam" id="TIGR00229">
    <property type="entry name" value="sensory_box"/>
    <property type="match status" value="1"/>
</dbReference>
<evidence type="ECO:0000259" key="8">
    <source>
        <dbReference type="PROSITE" id="PS50110"/>
    </source>
</evidence>
<evidence type="ECO:0000256" key="5">
    <source>
        <dbReference type="ARBA" id="ARBA00022777"/>
    </source>
</evidence>
<accession>D8LP35</accession>
<dbReference type="Gene3D" id="3.40.50.2300">
    <property type="match status" value="1"/>
</dbReference>
<dbReference type="EC" id="2.7.13.3" evidence="2"/>
<evidence type="ECO:0000313" key="10">
    <source>
        <dbReference type="EMBL" id="CBN80306.1"/>
    </source>
</evidence>
<dbReference type="PROSITE" id="PS50109">
    <property type="entry name" value="HIS_KIN"/>
    <property type="match status" value="1"/>
</dbReference>
<protein>
    <recommendedName>
        <fullName evidence="2">histidine kinase</fullName>
        <ecNumber evidence="2">2.7.13.3</ecNumber>
    </recommendedName>
</protein>
<dbReference type="CDD" id="cd00130">
    <property type="entry name" value="PAS"/>
    <property type="match status" value="1"/>
</dbReference>
<comment type="catalytic activity">
    <reaction evidence="1">
        <text>ATP + protein L-histidine = ADP + protein N-phospho-L-histidine.</text>
        <dbReference type="EC" id="2.7.13.3"/>
    </reaction>
</comment>
<dbReference type="PANTHER" id="PTHR43047:SF72">
    <property type="entry name" value="OSMOSENSING HISTIDINE PROTEIN KINASE SLN1"/>
    <property type="match status" value="1"/>
</dbReference>
<gene>
    <name evidence="10" type="ORF">Esi_0052_0058</name>
</gene>
<dbReference type="InterPro" id="IPR003594">
    <property type="entry name" value="HATPase_dom"/>
</dbReference>
<dbReference type="AlphaFoldDB" id="D8LP35"/>
<dbReference type="SUPFAM" id="SSF52172">
    <property type="entry name" value="CheY-like"/>
    <property type="match status" value="1"/>
</dbReference>
<dbReference type="InterPro" id="IPR013655">
    <property type="entry name" value="PAS_fold_3"/>
</dbReference>
<feature type="modified residue" description="4-aspartylphosphate" evidence="6">
    <location>
        <position position="511"/>
    </location>
</feature>
<evidence type="ECO:0000256" key="6">
    <source>
        <dbReference type="PROSITE-ProRule" id="PRU00169"/>
    </source>
</evidence>
<keyword evidence="4 10" id="KW-0808">Transferase</keyword>
<dbReference type="PROSITE" id="PS50110">
    <property type="entry name" value="RESPONSE_REGULATORY"/>
    <property type="match status" value="1"/>
</dbReference>
<dbReference type="PROSITE" id="PS50112">
    <property type="entry name" value="PAS"/>
    <property type="match status" value="1"/>
</dbReference>
<dbReference type="InterPro" id="IPR003661">
    <property type="entry name" value="HisK_dim/P_dom"/>
</dbReference>
<evidence type="ECO:0000259" key="9">
    <source>
        <dbReference type="PROSITE" id="PS50112"/>
    </source>
</evidence>
<evidence type="ECO:0000259" key="7">
    <source>
        <dbReference type="PROSITE" id="PS50109"/>
    </source>
</evidence>
<dbReference type="Gene3D" id="3.30.450.20">
    <property type="entry name" value="PAS domain"/>
    <property type="match status" value="1"/>
</dbReference>
<dbReference type="SUPFAM" id="SSF47384">
    <property type="entry name" value="Homodimeric domain of signal transducing histidine kinase"/>
    <property type="match status" value="1"/>
</dbReference>
<dbReference type="PRINTS" id="PR00344">
    <property type="entry name" value="BCTRLSENSOR"/>
</dbReference>
<evidence type="ECO:0000313" key="11">
    <source>
        <dbReference type="Proteomes" id="UP000002630"/>
    </source>
</evidence>
<dbReference type="InterPro" id="IPR005467">
    <property type="entry name" value="His_kinase_dom"/>
</dbReference>
<dbReference type="InterPro" id="IPR001789">
    <property type="entry name" value="Sig_transdc_resp-reg_receiver"/>
</dbReference>
<reference evidence="10 11" key="1">
    <citation type="journal article" date="2010" name="Nature">
        <title>The Ectocarpus genome and the independent evolution of multicellularity in brown algae.</title>
        <authorList>
            <person name="Cock J.M."/>
            <person name="Sterck L."/>
            <person name="Rouze P."/>
            <person name="Scornet D."/>
            <person name="Allen A.E."/>
            <person name="Amoutzias G."/>
            <person name="Anthouard V."/>
            <person name="Artiguenave F."/>
            <person name="Aury J.M."/>
            <person name="Badger J.H."/>
            <person name="Beszteri B."/>
            <person name="Billiau K."/>
            <person name="Bonnet E."/>
            <person name="Bothwell J.H."/>
            <person name="Bowler C."/>
            <person name="Boyen C."/>
            <person name="Brownlee C."/>
            <person name="Carrano C.J."/>
            <person name="Charrier B."/>
            <person name="Cho G.Y."/>
            <person name="Coelho S.M."/>
            <person name="Collen J."/>
            <person name="Corre E."/>
            <person name="Da Silva C."/>
            <person name="Delage L."/>
            <person name="Delaroque N."/>
            <person name="Dittami S.M."/>
            <person name="Doulbeau S."/>
            <person name="Elias M."/>
            <person name="Farnham G."/>
            <person name="Gachon C.M."/>
            <person name="Gschloessl B."/>
            <person name="Heesch S."/>
            <person name="Jabbari K."/>
            <person name="Jubin C."/>
            <person name="Kawai H."/>
            <person name="Kimura K."/>
            <person name="Kloareg B."/>
            <person name="Kupper F.C."/>
            <person name="Lang D."/>
            <person name="Le Bail A."/>
            <person name="Leblanc C."/>
            <person name="Lerouge P."/>
            <person name="Lohr M."/>
            <person name="Lopez P.J."/>
            <person name="Martens C."/>
            <person name="Maumus F."/>
            <person name="Michel G."/>
            <person name="Miranda-Saavedra D."/>
            <person name="Morales J."/>
            <person name="Moreau H."/>
            <person name="Motomura T."/>
            <person name="Nagasato C."/>
            <person name="Napoli C.A."/>
            <person name="Nelson D.R."/>
            <person name="Nyvall-Collen P."/>
            <person name="Peters A.F."/>
            <person name="Pommier C."/>
            <person name="Potin P."/>
            <person name="Poulain J."/>
            <person name="Quesneville H."/>
            <person name="Read B."/>
            <person name="Rensing S.A."/>
            <person name="Ritter A."/>
            <person name="Rousvoal S."/>
            <person name="Samanta M."/>
            <person name="Samson G."/>
            <person name="Schroeder D.C."/>
            <person name="Segurens B."/>
            <person name="Strittmatter M."/>
            <person name="Tonon T."/>
            <person name="Tregear J.W."/>
            <person name="Valentin K."/>
            <person name="von Dassow P."/>
            <person name="Yamagishi T."/>
            <person name="Van de Peer Y."/>
            <person name="Wincker P."/>
        </authorList>
    </citation>
    <scope>NUCLEOTIDE SEQUENCE [LARGE SCALE GENOMIC DNA]</scope>
    <source>
        <strain evidence="11">Ec32 / CCAP1310/4</strain>
    </source>
</reference>
<dbReference type="GO" id="GO:0000155">
    <property type="term" value="F:phosphorelay sensor kinase activity"/>
    <property type="evidence" value="ECO:0007669"/>
    <property type="project" value="InterPro"/>
</dbReference>
<feature type="domain" description="PAS" evidence="9">
    <location>
        <begin position="121"/>
        <end position="167"/>
    </location>
</feature>
<keyword evidence="3 6" id="KW-0597">Phosphoprotein</keyword>
<dbReference type="Proteomes" id="UP000002630">
    <property type="component" value="Linkage Group LG16"/>
</dbReference>
<feature type="domain" description="Response regulatory" evidence="8">
    <location>
        <begin position="454"/>
        <end position="581"/>
    </location>
</feature>
<dbReference type="InterPro" id="IPR000014">
    <property type="entry name" value="PAS"/>
</dbReference>
<dbReference type="InterPro" id="IPR036890">
    <property type="entry name" value="HATPase_C_sf"/>
</dbReference>
<dbReference type="PANTHER" id="PTHR43047">
    <property type="entry name" value="TWO-COMPONENT HISTIDINE PROTEIN KINASE"/>
    <property type="match status" value="1"/>
</dbReference>
<dbReference type="GO" id="GO:0009927">
    <property type="term" value="F:histidine phosphotransfer kinase activity"/>
    <property type="evidence" value="ECO:0007669"/>
    <property type="project" value="TreeGrafter"/>
</dbReference>
<dbReference type="SMART" id="SM00091">
    <property type="entry name" value="PAS"/>
    <property type="match status" value="1"/>
</dbReference>
<dbReference type="Pfam" id="PF08447">
    <property type="entry name" value="PAS_3"/>
    <property type="match status" value="1"/>
</dbReference>
<dbReference type="Pfam" id="PF00512">
    <property type="entry name" value="HisKA"/>
    <property type="match status" value="1"/>
</dbReference>
<dbReference type="Pfam" id="PF02518">
    <property type="entry name" value="HATPase_c"/>
    <property type="match status" value="1"/>
</dbReference>
<dbReference type="GO" id="GO:0005886">
    <property type="term" value="C:plasma membrane"/>
    <property type="evidence" value="ECO:0007669"/>
    <property type="project" value="TreeGrafter"/>
</dbReference>
<sequence length="589" mass="66070">MAEYLSAAHYDVFTNSSQFMAIYDSDKEMFVELNGALKTRMGSAPMGTIKVLVTSEKAIYLTLSGIPCRLQKIVNLTPHVHIVEIFPAHTKTWEQSSDLVQLTDLTSDGVWEWFPPLNFEYMSQRYWDILGYDQKEMHEKQNAWMDLIHPDDLQRVLKMSDDHVESKGNVPYHATVRYTHKNGNEVFVLCRGTIVDWLPDGTPWRMLGTHTDVTDIVKKDAVEAQSVFIARMSHEIRSPICSILNECELLQNEAQTSVISRTCQQLIALTDDILSLGDSKSNALQLEQKEVILQSVLSQCNKRHRLEAKKKGIRVKLSMGDLPDIVLMDETRFNQILDNLMNNAIKYSDSGAITIDVDYDYDDHVCEIRVQDHGHGIPAAMHAKVFEEFVQGDKTMQGAGIGLTLTKTMSSLMGGDVVIEDSKEGVGTTMLFTSILPLPDDGACSDKKKRCVVNILIVDDMRTNRSILTRRLACMEKLGIRHTQITEAVDGRDACEKFVAGNGDFQLILMDCLMPVLDGFEATSTIHNHCARMGIEPVPVVAVTASVSSDIREKCLNHGMKFVVTKPYTEQDLLLSVQACLQNSIKYVT</sequence>
<keyword evidence="5" id="KW-0418">Kinase</keyword>
<keyword evidence="11" id="KW-1185">Reference proteome</keyword>
<feature type="domain" description="Histidine kinase" evidence="7">
    <location>
        <begin position="231"/>
        <end position="440"/>
    </location>
</feature>
<proteinExistence type="predicted"/>
<dbReference type="SMART" id="SM00387">
    <property type="entry name" value="HATPase_c"/>
    <property type="match status" value="1"/>
</dbReference>
<dbReference type="InterPro" id="IPR011006">
    <property type="entry name" value="CheY-like_superfamily"/>
</dbReference>
<dbReference type="Pfam" id="PF00072">
    <property type="entry name" value="Response_reg"/>
    <property type="match status" value="1"/>
</dbReference>
<dbReference type="Gene3D" id="1.10.287.130">
    <property type="match status" value="1"/>
</dbReference>
<dbReference type="SUPFAM" id="SSF55874">
    <property type="entry name" value="ATPase domain of HSP90 chaperone/DNA topoisomerase II/histidine kinase"/>
    <property type="match status" value="1"/>
</dbReference>
<evidence type="ECO:0000256" key="1">
    <source>
        <dbReference type="ARBA" id="ARBA00000085"/>
    </source>
</evidence>
<dbReference type="SMART" id="SM00388">
    <property type="entry name" value="HisKA"/>
    <property type="match status" value="1"/>
</dbReference>
<dbReference type="OrthoDB" id="287671at2759"/>
<dbReference type="STRING" id="2880.D8LP35"/>
<organism evidence="10 11">
    <name type="scientific">Ectocarpus siliculosus</name>
    <name type="common">Brown alga</name>
    <name type="synonym">Conferva siliculosa</name>
    <dbReference type="NCBI Taxonomy" id="2880"/>
    <lineage>
        <taxon>Eukaryota</taxon>
        <taxon>Sar</taxon>
        <taxon>Stramenopiles</taxon>
        <taxon>Ochrophyta</taxon>
        <taxon>PX clade</taxon>
        <taxon>Phaeophyceae</taxon>
        <taxon>Ectocarpales</taxon>
        <taxon>Ectocarpaceae</taxon>
        <taxon>Ectocarpus</taxon>
    </lineage>
</organism>
<evidence type="ECO:0000256" key="4">
    <source>
        <dbReference type="ARBA" id="ARBA00022679"/>
    </source>
</evidence>
<dbReference type="CDD" id="cd17546">
    <property type="entry name" value="REC_hyHK_CKI1_RcsC-like"/>
    <property type="match status" value="1"/>
</dbReference>